<reference evidence="2" key="1">
    <citation type="journal article" date="2019" name="Int. J. Syst. Evol. Microbiol.">
        <title>The Global Catalogue of Microorganisms (GCM) 10K type strain sequencing project: providing services to taxonomists for standard genome sequencing and annotation.</title>
        <authorList>
            <consortium name="The Broad Institute Genomics Platform"/>
            <consortium name="The Broad Institute Genome Sequencing Center for Infectious Disease"/>
            <person name="Wu L."/>
            <person name="Ma J."/>
        </authorList>
    </citation>
    <scope>NUCLEOTIDE SEQUENCE [LARGE SCALE GENOMIC DNA]</scope>
    <source>
        <strain evidence="2">KCTC 33792</strain>
    </source>
</reference>
<gene>
    <name evidence="1" type="ORF">ACFSUB_12745</name>
</gene>
<accession>A0ABW5T2S7</accession>
<dbReference type="EMBL" id="JBHUML010000003">
    <property type="protein sequence ID" value="MFD2706330.1"/>
    <property type="molecule type" value="Genomic_DNA"/>
</dbReference>
<proteinExistence type="predicted"/>
<keyword evidence="2" id="KW-1185">Reference proteome</keyword>
<evidence type="ECO:0000313" key="1">
    <source>
        <dbReference type="EMBL" id="MFD2706330.1"/>
    </source>
</evidence>
<dbReference type="RefSeq" id="WP_380713628.1">
    <property type="nucleotide sequence ID" value="NZ_JBHUML010000003.1"/>
</dbReference>
<sequence length="303" mass="34894">MDERIEPLIKYTKTTLGLGQYHLLTSDIRRSATIFNETMYELSMEWLSPHVKERDEDGLNPNGTAVVGINIHTQRFHSIIFTGGTSYADGYRFKKAGTRDIIKWLEQETGLEHGRQFQLTKEEGKEYRFEECIDGTNVSPSGWIDIRLDEQGNLTFFSIDGSFPAEDLIQKEPFSLTWEDVEPFAREQVQLTAFPSSTEEKMVPVYAAEEVYVTNDGQSIISFEPFAERRSYTQINQRLEWQTAIEGSFEGKAISLQEKVSAEQAFLREEHPDTFPITDEEQQRAIQAVMTLMREGMMCENRL</sequence>
<name>A0ABW5T2S7_9BACI</name>
<protein>
    <submittedName>
        <fullName evidence="1">Uncharacterized protein</fullName>
    </submittedName>
</protein>
<evidence type="ECO:0000313" key="2">
    <source>
        <dbReference type="Proteomes" id="UP001597520"/>
    </source>
</evidence>
<dbReference type="Proteomes" id="UP001597520">
    <property type="component" value="Unassembled WGS sequence"/>
</dbReference>
<comment type="caution">
    <text evidence="1">The sequence shown here is derived from an EMBL/GenBank/DDBJ whole genome shotgun (WGS) entry which is preliminary data.</text>
</comment>
<organism evidence="1 2">
    <name type="scientific">Salibacterium lacus</name>
    <dbReference type="NCBI Taxonomy" id="1898109"/>
    <lineage>
        <taxon>Bacteria</taxon>
        <taxon>Bacillati</taxon>
        <taxon>Bacillota</taxon>
        <taxon>Bacilli</taxon>
        <taxon>Bacillales</taxon>
        <taxon>Bacillaceae</taxon>
    </lineage>
</organism>